<dbReference type="Pfam" id="PF00389">
    <property type="entry name" value="2-Hacid_dh"/>
    <property type="match status" value="1"/>
</dbReference>
<name>A0ABR3W169_9PEZI</name>
<dbReference type="Gene3D" id="3.40.50.720">
    <property type="entry name" value="NAD(P)-binding Rossmann-like Domain"/>
    <property type="match status" value="2"/>
</dbReference>
<evidence type="ECO:0000256" key="1">
    <source>
        <dbReference type="ARBA" id="ARBA00023002"/>
    </source>
</evidence>
<dbReference type="InterPro" id="IPR050223">
    <property type="entry name" value="D-isomer_2-hydroxyacid_DH"/>
</dbReference>
<dbReference type="CDD" id="cd12168">
    <property type="entry name" value="Mand_dh_like"/>
    <property type="match status" value="1"/>
</dbReference>
<evidence type="ECO:0000256" key="2">
    <source>
        <dbReference type="RuleBase" id="RU003719"/>
    </source>
</evidence>
<dbReference type="PROSITE" id="PS00670">
    <property type="entry name" value="D_2_HYDROXYACID_DH_2"/>
    <property type="match status" value="1"/>
</dbReference>
<dbReference type="InterPro" id="IPR029753">
    <property type="entry name" value="D-isomer_DH_CS"/>
</dbReference>
<dbReference type="InterPro" id="IPR006140">
    <property type="entry name" value="D-isomer_DH_NAD-bd"/>
</dbReference>
<feature type="domain" description="D-isomer specific 2-hydroxyacid dehydrogenase catalytic" evidence="3">
    <location>
        <begin position="25"/>
        <end position="335"/>
    </location>
</feature>
<dbReference type="SUPFAM" id="SSF52283">
    <property type="entry name" value="Formate/glycerate dehydrogenase catalytic domain-like"/>
    <property type="match status" value="1"/>
</dbReference>
<proteinExistence type="inferred from homology"/>
<dbReference type="PROSITE" id="PS00065">
    <property type="entry name" value="D_2_HYDROXYACID_DH_1"/>
    <property type="match status" value="1"/>
</dbReference>
<evidence type="ECO:0000259" key="4">
    <source>
        <dbReference type="Pfam" id="PF02826"/>
    </source>
</evidence>
<comment type="similarity">
    <text evidence="2">Belongs to the D-isomer specific 2-hydroxyacid dehydrogenase family.</text>
</comment>
<keyword evidence="6" id="KW-1185">Reference proteome</keyword>
<dbReference type="PANTHER" id="PTHR10996">
    <property type="entry name" value="2-HYDROXYACID DEHYDROGENASE-RELATED"/>
    <property type="match status" value="1"/>
</dbReference>
<dbReference type="EMBL" id="JAWRVE010000185">
    <property type="protein sequence ID" value="KAL1850495.1"/>
    <property type="molecule type" value="Genomic_DNA"/>
</dbReference>
<comment type="caution">
    <text evidence="5">The sequence shown here is derived from an EMBL/GenBank/DDBJ whole genome shotgun (WGS) entry which is preliminary data.</text>
</comment>
<keyword evidence="1 2" id="KW-0560">Oxidoreductase</keyword>
<dbReference type="InterPro" id="IPR029752">
    <property type="entry name" value="D-isomer_DH_CS1"/>
</dbReference>
<dbReference type="Pfam" id="PF02826">
    <property type="entry name" value="2-Hacid_dh_C"/>
    <property type="match status" value="1"/>
</dbReference>
<dbReference type="PROSITE" id="PS00671">
    <property type="entry name" value="D_2_HYDROXYACID_DH_3"/>
    <property type="match status" value="1"/>
</dbReference>
<dbReference type="GO" id="GO:0047964">
    <property type="term" value="F:glyoxylate reductase (NADH) activity"/>
    <property type="evidence" value="ECO:0007669"/>
    <property type="project" value="UniProtKB-EC"/>
</dbReference>
<dbReference type="InterPro" id="IPR006139">
    <property type="entry name" value="D-isomer_2_OHA_DH_cat_dom"/>
</dbReference>
<organism evidence="5 6">
    <name type="scientific">Diaporthe australafricana</name>
    <dbReference type="NCBI Taxonomy" id="127596"/>
    <lineage>
        <taxon>Eukaryota</taxon>
        <taxon>Fungi</taxon>
        <taxon>Dikarya</taxon>
        <taxon>Ascomycota</taxon>
        <taxon>Pezizomycotina</taxon>
        <taxon>Sordariomycetes</taxon>
        <taxon>Sordariomycetidae</taxon>
        <taxon>Diaporthales</taxon>
        <taxon>Diaporthaceae</taxon>
        <taxon>Diaporthe</taxon>
    </lineage>
</organism>
<evidence type="ECO:0000259" key="3">
    <source>
        <dbReference type="Pfam" id="PF00389"/>
    </source>
</evidence>
<sequence>MAASGGKVLQLGNIEHAHDTWDAISSMADIVVPKSTNRADFLSEAASGVFDGCLVAYRTFGSVSITGRIDSELVSALPSSLGFICHNGAGFDQIDVPACTSRGIKVSNVPTAVDDATADTAMFLMLGALRNFSLSMHNLRQGNWRGCEQDRSLPALGHDPQGKSLGIIGMGGIGRNMAKKALAFGMKILYHNRTRLGEDVEGELGGAQYCDFESLLKQSDVLSLNLPLNPHTRHIISTRELSMVKRGVVIVNTARGAVIDEAALVEALDSGRVASVGLDVYENEPDVHPGLLANHRALLVPHMGTWTVETEAKMEEWTMANVQAAILDGCLKSIVPEQKGLD</sequence>
<dbReference type="InterPro" id="IPR036291">
    <property type="entry name" value="NAD(P)-bd_dom_sf"/>
</dbReference>
<feature type="domain" description="D-isomer specific 2-hydroxyacid dehydrogenase NAD-binding" evidence="4">
    <location>
        <begin position="123"/>
        <end position="304"/>
    </location>
</feature>
<evidence type="ECO:0000313" key="5">
    <source>
        <dbReference type="EMBL" id="KAL1850495.1"/>
    </source>
</evidence>
<accession>A0ABR3W169</accession>
<evidence type="ECO:0000313" key="6">
    <source>
        <dbReference type="Proteomes" id="UP001583177"/>
    </source>
</evidence>
<dbReference type="EC" id="1.1.1.26" evidence="5"/>
<dbReference type="Proteomes" id="UP001583177">
    <property type="component" value="Unassembled WGS sequence"/>
</dbReference>
<dbReference type="PANTHER" id="PTHR10996:SF269">
    <property type="entry name" value="HYPOTHETICAL D-ISOMER SPECIFIC 2-HYDROXYACID DEHYDROGENASE (EUROFUNG)"/>
    <property type="match status" value="1"/>
</dbReference>
<protein>
    <submittedName>
        <fullName evidence="5">Glyoxylate reductase</fullName>
        <ecNumber evidence="5">1.1.1.26</ecNumber>
    </submittedName>
</protein>
<reference evidence="5 6" key="1">
    <citation type="journal article" date="2024" name="IMA Fungus">
        <title>IMA Genome - F19 : A genome assembly and annotation guide to empower mycologists, including annotated draft genome sequences of Ceratocystis pirilliformis, Diaporthe australafricana, Fusarium ophioides, Paecilomyces lecythidis, and Sporothrix stenoceras.</title>
        <authorList>
            <person name="Aylward J."/>
            <person name="Wilson A.M."/>
            <person name="Visagie C.M."/>
            <person name="Spraker J."/>
            <person name="Barnes I."/>
            <person name="Buitendag C."/>
            <person name="Ceriani C."/>
            <person name="Del Mar Angel L."/>
            <person name="du Plessis D."/>
            <person name="Fuchs T."/>
            <person name="Gasser K."/>
            <person name="Kramer D."/>
            <person name="Li W."/>
            <person name="Munsamy K."/>
            <person name="Piso A."/>
            <person name="Price J.L."/>
            <person name="Sonnekus B."/>
            <person name="Thomas C."/>
            <person name="van der Nest A."/>
            <person name="van Dijk A."/>
            <person name="van Heerden A."/>
            <person name="van Vuuren N."/>
            <person name="Yilmaz N."/>
            <person name="Duong T.A."/>
            <person name="van der Merwe N.A."/>
            <person name="Wingfield M.J."/>
            <person name="Wingfield B.D."/>
        </authorList>
    </citation>
    <scope>NUCLEOTIDE SEQUENCE [LARGE SCALE GENOMIC DNA]</scope>
    <source>
        <strain evidence="5 6">CMW 18300</strain>
    </source>
</reference>
<dbReference type="SUPFAM" id="SSF51735">
    <property type="entry name" value="NAD(P)-binding Rossmann-fold domains"/>
    <property type="match status" value="1"/>
</dbReference>
<gene>
    <name evidence="5" type="primary">GOR1</name>
    <name evidence="5" type="ORF">Daus18300_012909</name>
</gene>